<keyword evidence="2" id="KW-1185">Reference proteome</keyword>
<protein>
    <submittedName>
        <fullName evidence="1">Uncharacterized protein</fullName>
    </submittedName>
</protein>
<name>A0ACB9RGC2_9MYRT</name>
<accession>A0ACB9RGC2</accession>
<evidence type="ECO:0000313" key="1">
    <source>
        <dbReference type="EMBL" id="KAI4374992.1"/>
    </source>
</evidence>
<dbReference type="Proteomes" id="UP001057402">
    <property type="component" value="Chromosome 4"/>
</dbReference>
<evidence type="ECO:0000313" key="2">
    <source>
        <dbReference type="Proteomes" id="UP001057402"/>
    </source>
</evidence>
<gene>
    <name evidence="1" type="ORF">MLD38_012917</name>
</gene>
<proteinExistence type="predicted"/>
<dbReference type="EMBL" id="CM042883">
    <property type="protein sequence ID" value="KAI4374992.1"/>
    <property type="molecule type" value="Genomic_DNA"/>
</dbReference>
<organism evidence="1 2">
    <name type="scientific">Melastoma candidum</name>
    <dbReference type="NCBI Taxonomy" id="119954"/>
    <lineage>
        <taxon>Eukaryota</taxon>
        <taxon>Viridiplantae</taxon>
        <taxon>Streptophyta</taxon>
        <taxon>Embryophyta</taxon>
        <taxon>Tracheophyta</taxon>
        <taxon>Spermatophyta</taxon>
        <taxon>Magnoliopsida</taxon>
        <taxon>eudicotyledons</taxon>
        <taxon>Gunneridae</taxon>
        <taxon>Pentapetalae</taxon>
        <taxon>rosids</taxon>
        <taxon>malvids</taxon>
        <taxon>Myrtales</taxon>
        <taxon>Melastomataceae</taxon>
        <taxon>Melastomatoideae</taxon>
        <taxon>Melastomateae</taxon>
        <taxon>Melastoma</taxon>
    </lineage>
</organism>
<sequence length="137" mass="15476">MKASWELVWDDLPIIFGLVVILSVYSLVAYFIIDWLFPDEDDSFNNGRVSGACCKHHGMSPKEVSELPRFNYCQGGSCAICLDGIRSGEMCRAFPTCRHVYHARCIDPWLVKRGNCPVCRAPFEREGGVTIRIIVTM</sequence>
<comment type="caution">
    <text evidence="1">The sequence shown here is derived from an EMBL/GenBank/DDBJ whole genome shotgun (WGS) entry which is preliminary data.</text>
</comment>
<reference evidence="2" key="1">
    <citation type="journal article" date="2023" name="Front. Plant Sci.">
        <title>Chromosomal-level genome assembly of Melastoma candidum provides insights into trichome evolution.</title>
        <authorList>
            <person name="Zhong Y."/>
            <person name="Wu W."/>
            <person name="Sun C."/>
            <person name="Zou P."/>
            <person name="Liu Y."/>
            <person name="Dai S."/>
            <person name="Zhou R."/>
        </authorList>
    </citation>
    <scope>NUCLEOTIDE SEQUENCE [LARGE SCALE GENOMIC DNA]</scope>
</reference>